<dbReference type="InterPro" id="IPR005052">
    <property type="entry name" value="Lectin_leg"/>
</dbReference>
<dbReference type="OrthoDB" id="270293at2759"/>
<dbReference type="Gene3D" id="2.60.120.200">
    <property type="match status" value="1"/>
</dbReference>
<evidence type="ECO:0000259" key="8">
    <source>
        <dbReference type="PROSITE" id="PS51328"/>
    </source>
</evidence>
<dbReference type="Pfam" id="PF03388">
    <property type="entry name" value="Lectin_leg-like"/>
    <property type="match status" value="1"/>
</dbReference>
<comment type="subcellular location">
    <subcellularLocation>
        <location evidence="1">Membrane</location>
        <topology evidence="1">Single-pass type I membrane protein</topology>
    </subcellularLocation>
</comment>
<dbReference type="Proteomes" id="UP001152607">
    <property type="component" value="Unassembled WGS sequence"/>
</dbReference>
<dbReference type="EMBL" id="CAOQHR010000005">
    <property type="protein sequence ID" value="CAI6334525.1"/>
    <property type="molecule type" value="Genomic_DNA"/>
</dbReference>
<feature type="transmembrane region" description="Helical" evidence="7">
    <location>
        <begin position="246"/>
        <end position="270"/>
    </location>
</feature>
<dbReference type="InterPro" id="IPR013320">
    <property type="entry name" value="ConA-like_dom_sf"/>
</dbReference>
<dbReference type="FunFam" id="2.60.120.200:FF:000095">
    <property type="entry name" value="Lectin family integral membrane protein"/>
    <property type="match status" value="1"/>
</dbReference>
<protein>
    <recommendedName>
        <fullName evidence="8">L-type lectin-like domain-containing protein</fullName>
    </recommendedName>
</protein>
<feature type="region of interest" description="Disordered" evidence="6">
    <location>
        <begin position="210"/>
        <end position="241"/>
    </location>
</feature>
<dbReference type="InterPro" id="IPR051136">
    <property type="entry name" value="Intracellular_Lectin-GPT"/>
</dbReference>
<dbReference type="GO" id="GO:0005789">
    <property type="term" value="C:endoplasmic reticulum membrane"/>
    <property type="evidence" value="ECO:0007669"/>
    <property type="project" value="TreeGrafter"/>
</dbReference>
<organism evidence="9 10">
    <name type="scientific">Periconia digitata</name>
    <dbReference type="NCBI Taxonomy" id="1303443"/>
    <lineage>
        <taxon>Eukaryota</taxon>
        <taxon>Fungi</taxon>
        <taxon>Dikarya</taxon>
        <taxon>Ascomycota</taxon>
        <taxon>Pezizomycotina</taxon>
        <taxon>Dothideomycetes</taxon>
        <taxon>Pleosporomycetidae</taxon>
        <taxon>Pleosporales</taxon>
        <taxon>Massarineae</taxon>
        <taxon>Periconiaceae</taxon>
        <taxon>Periconia</taxon>
    </lineage>
</organism>
<keyword evidence="2 7" id="KW-0812">Transmembrane</keyword>
<evidence type="ECO:0000256" key="7">
    <source>
        <dbReference type="SAM" id="Phobius"/>
    </source>
</evidence>
<comment type="caution">
    <text evidence="9">The sequence shown here is derived from an EMBL/GenBank/DDBJ whole genome shotgun (WGS) entry which is preliminary data.</text>
</comment>
<dbReference type="SUPFAM" id="SSF49899">
    <property type="entry name" value="Concanavalin A-like lectins/glucanases"/>
    <property type="match status" value="1"/>
</dbReference>
<keyword evidence="10" id="KW-1185">Reference proteome</keyword>
<name>A0A9W4UEJ1_9PLEO</name>
<dbReference type="PANTHER" id="PTHR12223">
    <property type="entry name" value="VESICULAR MANNOSE-BINDING LECTIN"/>
    <property type="match status" value="1"/>
</dbReference>
<dbReference type="GO" id="GO:0030134">
    <property type="term" value="C:COPII-coated ER to Golgi transport vesicle"/>
    <property type="evidence" value="ECO:0007669"/>
    <property type="project" value="TreeGrafter"/>
</dbReference>
<feature type="compositionally biased region" description="Basic and acidic residues" evidence="6">
    <location>
        <begin position="231"/>
        <end position="240"/>
    </location>
</feature>
<dbReference type="GO" id="GO:0006888">
    <property type="term" value="P:endoplasmic reticulum to Golgi vesicle-mediated transport"/>
    <property type="evidence" value="ECO:0007669"/>
    <property type="project" value="TreeGrafter"/>
</dbReference>
<evidence type="ECO:0000256" key="3">
    <source>
        <dbReference type="ARBA" id="ARBA00022729"/>
    </source>
</evidence>
<evidence type="ECO:0000256" key="2">
    <source>
        <dbReference type="ARBA" id="ARBA00022692"/>
    </source>
</evidence>
<accession>A0A9W4UEJ1</accession>
<feature type="domain" description="L-type lectin-like" evidence="8">
    <location>
        <begin position="1"/>
        <end position="207"/>
    </location>
</feature>
<dbReference type="GO" id="GO:0000139">
    <property type="term" value="C:Golgi membrane"/>
    <property type="evidence" value="ECO:0007669"/>
    <property type="project" value="TreeGrafter"/>
</dbReference>
<keyword evidence="3" id="KW-0732">Signal</keyword>
<dbReference type="GO" id="GO:0005793">
    <property type="term" value="C:endoplasmic reticulum-Golgi intermediate compartment"/>
    <property type="evidence" value="ECO:0007669"/>
    <property type="project" value="TreeGrafter"/>
</dbReference>
<dbReference type="CDD" id="cd07308">
    <property type="entry name" value="lectin_leg-like"/>
    <property type="match status" value="1"/>
</dbReference>
<dbReference type="GO" id="GO:0005537">
    <property type="term" value="F:D-mannose binding"/>
    <property type="evidence" value="ECO:0007669"/>
    <property type="project" value="TreeGrafter"/>
</dbReference>
<evidence type="ECO:0000256" key="1">
    <source>
        <dbReference type="ARBA" id="ARBA00004479"/>
    </source>
</evidence>
<dbReference type="PANTHER" id="PTHR12223:SF45">
    <property type="entry name" value="RE50040P"/>
    <property type="match status" value="1"/>
</dbReference>
<keyword evidence="4 7" id="KW-1133">Transmembrane helix</keyword>
<gene>
    <name evidence="9" type="ORF">PDIGIT_LOCUS7586</name>
</gene>
<dbReference type="PROSITE" id="PS51328">
    <property type="entry name" value="L_LECTIN_LIKE"/>
    <property type="match status" value="1"/>
</dbReference>
<evidence type="ECO:0000313" key="9">
    <source>
        <dbReference type="EMBL" id="CAI6334525.1"/>
    </source>
</evidence>
<sequence length="278" mass="31291">MQSRWWDYGGDTIIRTDQYVRLASDKASRDGWIYSRVPLTATNWEILLEFKIHGQGNLFGDGFAMWLTKERATAGNVFGAVDKFEGLGVFFDTYKNNRPGTVFPYIMAMTGDGQTQYDKDNDGKANEVAGCSARGIRNANIPTKAKFTYFADKSLKLELQYKSEDEWTQCFEIEDYKVPAVAYLGFSAETGELSDNHDIISVKTLNLYQKNPPGSSSSSSSSKDKKKSKSKDKAKVKAPKEGGGSWTWFFLKFVLFGLALTGGYVGFTIYRARQRDRF</sequence>
<evidence type="ECO:0000313" key="10">
    <source>
        <dbReference type="Proteomes" id="UP001152607"/>
    </source>
</evidence>
<evidence type="ECO:0000256" key="4">
    <source>
        <dbReference type="ARBA" id="ARBA00022989"/>
    </source>
</evidence>
<dbReference type="AlphaFoldDB" id="A0A9W4UEJ1"/>
<evidence type="ECO:0000256" key="5">
    <source>
        <dbReference type="ARBA" id="ARBA00023136"/>
    </source>
</evidence>
<proteinExistence type="predicted"/>
<evidence type="ECO:0000256" key="6">
    <source>
        <dbReference type="SAM" id="MobiDB-lite"/>
    </source>
</evidence>
<reference evidence="9" key="1">
    <citation type="submission" date="2023-01" db="EMBL/GenBank/DDBJ databases">
        <authorList>
            <person name="Van Ghelder C."/>
            <person name="Rancurel C."/>
        </authorList>
    </citation>
    <scope>NUCLEOTIDE SEQUENCE</scope>
    <source>
        <strain evidence="9">CNCM I-4278</strain>
    </source>
</reference>
<keyword evidence="5 7" id="KW-0472">Membrane</keyword>